<dbReference type="EMBL" id="NCBC01000667">
    <property type="protein sequence ID" value="OYV73659.1"/>
    <property type="molecule type" value="Genomic_DNA"/>
</dbReference>
<accession>A0A060URF1</accession>
<reference evidence="2" key="2">
    <citation type="submission" date="2014-07" db="EMBL/GenBank/DDBJ databases">
        <title>Initial genome analysis of the psychrotolerant acidophile Acidithiobacillus ferrivorans CF27: insights into iron and sulfur oxidation pathways and into biofilm formation.</title>
        <authorList>
            <person name="Talla E."/>
            <person name="Hedrich S."/>
            <person name="Mangenot S."/>
            <person name="Ji B."/>
            <person name="Johnson D.B."/>
            <person name="Barbe V."/>
            <person name="Bonnefoy V."/>
        </authorList>
    </citation>
    <scope>NUCLEOTIDE SEQUENCE [LARGE SCALE GENOMIC DNA]</scope>
    <source>
        <strain evidence="2">CF27</strain>
    </source>
</reference>
<reference evidence="5 10" key="6">
    <citation type="submission" date="2020-07" db="EMBL/GenBank/DDBJ databases">
        <title>Complete genome sequence analysis of Acidithiobacillus ferrivorans XJFY6S-08 reveals extreme environmental adaptation to alpine acid mine drainage.</title>
        <authorList>
            <person name="Yan L."/>
            <person name="Ni Y."/>
        </authorList>
    </citation>
    <scope>NUCLEOTIDE SEQUENCE [LARGE SCALE GENOMIC DNA]</scope>
    <source>
        <strain evidence="5 10">XJFY6S-08</strain>
    </source>
</reference>
<organism evidence="2">
    <name type="scientific">Acidithiobacillus ferrivorans</name>
    <dbReference type="NCBI Taxonomy" id="160808"/>
    <lineage>
        <taxon>Bacteria</taxon>
        <taxon>Pseudomonadati</taxon>
        <taxon>Pseudomonadota</taxon>
        <taxon>Acidithiobacillia</taxon>
        <taxon>Acidithiobacillales</taxon>
        <taxon>Acidithiobacillaceae</taxon>
        <taxon>Acidithiobacillus</taxon>
    </lineage>
</organism>
<dbReference type="Proteomes" id="UP000093129">
    <property type="component" value="Unassembled WGS sequence"/>
</dbReference>
<dbReference type="EMBL" id="MASQ01000031">
    <property type="protein sequence ID" value="OCB03925.1"/>
    <property type="molecule type" value="Genomic_DNA"/>
</dbReference>
<name>A0A060URF1_9PROT</name>
<dbReference type="InterPro" id="IPR007456">
    <property type="entry name" value="Smg"/>
</dbReference>
<evidence type="ECO:0000313" key="8">
    <source>
        <dbReference type="Proteomes" id="UP000193925"/>
    </source>
</evidence>
<evidence type="ECO:0000313" key="4">
    <source>
        <dbReference type="EMBL" id="OYV73659.1"/>
    </source>
</evidence>
<dbReference type="Proteomes" id="UP000595420">
    <property type="component" value="Chromosome"/>
</dbReference>
<dbReference type="EMBL" id="CP059488">
    <property type="protein sequence ID" value="QQD72786.1"/>
    <property type="molecule type" value="Genomic_DNA"/>
</dbReference>
<protein>
    <recommendedName>
        <fullName evidence="1">Protein Smg homolog</fullName>
    </recommendedName>
</protein>
<dbReference type="PANTHER" id="PTHR38692">
    <property type="entry name" value="PROTEIN SMG"/>
    <property type="match status" value="1"/>
</dbReference>
<sequence length="145" mass="16581">MEDVIDIISYLLDHLDDEDDEMVEERLRAVGFPDDDIQRALDWMEGFAVEAQEDTNPRSLRAYHPYEQQNLSVAARGQLHDWERLGVINGAMRERIIDRLLALGLDDTDLETLDWVTFMVMANDPGPEAFWVDALLGADGARILH</sequence>
<comment type="similarity">
    <text evidence="1">Belongs to the Smg family.</text>
</comment>
<dbReference type="Proteomes" id="UP000216779">
    <property type="component" value="Unassembled WGS sequence"/>
</dbReference>
<proteinExistence type="inferred from homology"/>
<dbReference type="EMBL" id="CCCS020000023">
    <property type="protein sequence ID" value="CDQ09373.1"/>
    <property type="molecule type" value="Genomic_DNA"/>
</dbReference>
<reference evidence="3 7" key="3">
    <citation type="submission" date="2016-07" db="EMBL/GenBank/DDBJ databases">
        <title>Draft genome of a psychrotolerant acidophile Acidithiobacillus ferrivorans strain YL15.</title>
        <authorList>
            <person name="Peng T."/>
            <person name="Ma L."/>
            <person name="Nan M."/>
            <person name="An N."/>
            <person name="Wang M."/>
            <person name="Qiu G."/>
            <person name="Zeng W."/>
        </authorList>
    </citation>
    <scope>NUCLEOTIDE SEQUENCE [LARGE SCALE GENOMIC DNA]</scope>
    <source>
        <strain evidence="3 7">YL15</strain>
    </source>
</reference>
<dbReference type="Pfam" id="PF04361">
    <property type="entry name" value="DUF494"/>
    <property type="match status" value="1"/>
</dbReference>
<dbReference type="RefSeq" id="WP_014027528.1">
    <property type="nucleotide sequence ID" value="NZ_CCCS020000023.1"/>
</dbReference>
<evidence type="ECO:0000313" key="9">
    <source>
        <dbReference type="Proteomes" id="UP000216779"/>
    </source>
</evidence>
<dbReference type="AlphaFoldDB" id="A0A060URF1"/>
<dbReference type="PANTHER" id="PTHR38692:SF1">
    <property type="entry name" value="PROTEIN SMG"/>
    <property type="match status" value="1"/>
</dbReference>
<evidence type="ECO:0000313" key="5">
    <source>
        <dbReference type="EMBL" id="QQD72786.1"/>
    </source>
</evidence>
<dbReference type="EMBL" id="LT841305">
    <property type="protein sequence ID" value="SMH66307.1"/>
    <property type="molecule type" value="Genomic_DNA"/>
</dbReference>
<keyword evidence="8" id="KW-1185">Reference proteome</keyword>
<dbReference type="HAMAP" id="MF_00598">
    <property type="entry name" value="Smg"/>
    <property type="match status" value="1"/>
</dbReference>
<dbReference type="Proteomes" id="UP000193925">
    <property type="component" value="Chromosome AFERRI"/>
</dbReference>
<evidence type="ECO:0000313" key="7">
    <source>
        <dbReference type="Proteomes" id="UP000093129"/>
    </source>
</evidence>
<reference evidence="4 9" key="4">
    <citation type="submission" date="2017-03" db="EMBL/GenBank/DDBJ databases">
        <title>Lifting the veil on microbial sulfur biogeochemistry in mining wastewaters.</title>
        <authorList>
            <person name="Kantor R.S."/>
            <person name="Colenbrander Nelson T."/>
            <person name="Marshall S."/>
            <person name="Bennett D."/>
            <person name="Apte S."/>
            <person name="Camacho D."/>
            <person name="Thomas B.C."/>
            <person name="Warren L.A."/>
            <person name="Banfield J.F."/>
        </authorList>
    </citation>
    <scope>NUCLEOTIDE SEQUENCE [LARGE SCALE GENOMIC DNA]</scope>
    <source>
        <strain evidence="4">21-59-9</strain>
    </source>
</reference>
<reference evidence="2" key="1">
    <citation type="submission" date="2014-03" db="EMBL/GenBank/DDBJ databases">
        <authorList>
            <person name="Genoscope - CEA"/>
        </authorList>
    </citation>
    <scope>NUCLEOTIDE SEQUENCE [LARGE SCALE GENOMIC DNA]</scope>
    <source>
        <strain evidence="2">CF27</strain>
    </source>
</reference>
<evidence type="ECO:0000313" key="2">
    <source>
        <dbReference type="EMBL" id="CDQ09373.1"/>
    </source>
</evidence>
<dbReference type="OrthoDB" id="5296029at2"/>
<evidence type="ECO:0000313" key="3">
    <source>
        <dbReference type="EMBL" id="OCB03925.1"/>
    </source>
</evidence>
<evidence type="ECO:0000313" key="6">
    <source>
        <dbReference type="EMBL" id="SMH66307.1"/>
    </source>
</evidence>
<reference evidence="6 8" key="5">
    <citation type="submission" date="2017-03" db="EMBL/GenBank/DDBJ databases">
        <authorList>
            <person name="Regsiter A."/>
            <person name="William W."/>
        </authorList>
    </citation>
    <scope>NUCLEOTIDE SEQUENCE [LARGE SCALE GENOMIC DNA]</scope>
    <source>
        <strain evidence="6">PRJEB5721</strain>
    </source>
</reference>
<evidence type="ECO:0000256" key="1">
    <source>
        <dbReference type="HAMAP-Rule" id="MF_00598"/>
    </source>
</evidence>
<gene>
    <name evidence="1 2" type="primary">smg</name>
    <name evidence="2" type="ORF">AFERRI_30019</name>
    <name evidence="6" type="ORF">AFERRI_30037</name>
    <name evidence="4" type="ORF">B7Z70_13005</name>
    <name evidence="3" type="ORF">BBC27_05700</name>
    <name evidence="5" type="ORF">H2515_00060</name>
</gene>
<evidence type="ECO:0000313" key="10">
    <source>
        <dbReference type="Proteomes" id="UP000595420"/>
    </source>
</evidence>